<evidence type="ECO:0000313" key="3">
    <source>
        <dbReference type="EMBL" id="MBO8459200.1"/>
    </source>
</evidence>
<proteinExistence type="inferred from homology"/>
<protein>
    <submittedName>
        <fullName evidence="3">SDR family NAD(P)-dependent oxidoreductase</fullName>
    </submittedName>
</protein>
<name>A0A9D9N3U6_9BACT</name>
<dbReference type="PRINTS" id="PR00081">
    <property type="entry name" value="GDHRDH"/>
</dbReference>
<dbReference type="Pfam" id="PF00106">
    <property type="entry name" value="adh_short"/>
    <property type="match status" value="1"/>
</dbReference>
<dbReference type="CDD" id="cd05233">
    <property type="entry name" value="SDR_c"/>
    <property type="match status" value="1"/>
</dbReference>
<dbReference type="PIRSF" id="PIRSF000126">
    <property type="entry name" value="11-beta-HSD1"/>
    <property type="match status" value="1"/>
</dbReference>
<dbReference type="Proteomes" id="UP000823641">
    <property type="component" value="Unassembled WGS sequence"/>
</dbReference>
<comment type="caution">
    <text evidence="3">The sequence shown here is derived from an EMBL/GenBank/DDBJ whole genome shotgun (WGS) entry which is preliminary data.</text>
</comment>
<dbReference type="PRINTS" id="PR00080">
    <property type="entry name" value="SDRFAMILY"/>
</dbReference>
<dbReference type="PANTHER" id="PTHR42879:SF2">
    <property type="entry name" value="3-OXOACYL-[ACYL-CARRIER-PROTEIN] REDUCTASE FABG"/>
    <property type="match status" value="1"/>
</dbReference>
<dbReference type="AlphaFoldDB" id="A0A9D9N3U6"/>
<evidence type="ECO:0000313" key="4">
    <source>
        <dbReference type="Proteomes" id="UP000823641"/>
    </source>
</evidence>
<dbReference type="EMBL" id="JADIMG010000028">
    <property type="protein sequence ID" value="MBO8459200.1"/>
    <property type="molecule type" value="Genomic_DNA"/>
</dbReference>
<dbReference type="SUPFAM" id="SSF51735">
    <property type="entry name" value="NAD(P)-binding Rossmann-fold domains"/>
    <property type="match status" value="1"/>
</dbReference>
<comment type="similarity">
    <text evidence="1 2">Belongs to the short-chain dehydrogenases/reductases (SDR) family.</text>
</comment>
<dbReference type="Gene3D" id="3.40.50.720">
    <property type="entry name" value="NAD(P)-binding Rossmann-like Domain"/>
    <property type="match status" value="1"/>
</dbReference>
<gene>
    <name evidence="3" type="ORF">IAA73_02560</name>
</gene>
<evidence type="ECO:0000256" key="2">
    <source>
        <dbReference type="RuleBase" id="RU000363"/>
    </source>
</evidence>
<organism evidence="3 4">
    <name type="scientific">Candidatus Gallipaludibacter merdavium</name>
    <dbReference type="NCBI Taxonomy" id="2840839"/>
    <lineage>
        <taxon>Bacteria</taxon>
        <taxon>Pseudomonadati</taxon>
        <taxon>Bacteroidota</taxon>
        <taxon>Bacteroidia</taxon>
        <taxon>Bacteroidales</taxon>
        <taxon>Candidatus Gallipaludibacter</taxon>
    </lineage>
</organism>
<sequence length="258" mass="29199">MFALVTGASSGIGLEYAKALAAKGYDMLIVSNQEKEIQETATRLSEQFHVSIWPLYMNLAEENAARELWQYTHEHNFTVDLLVNNAGVFFFNDLTNTEPVRIALMLDLHVRTLTLMCRLFAEDMKQRGSGRIINMSSMSAWMAMPGISTYNATKAYILNLSRSLWYELKPYGVTVTAICPGAVDTGLYGLSDYWRRVAVALGVSMKPQRLVQIALDKSEKGKKQVMPGCVNHLFLPLLKHLPDWVVYAVIKRIRQFQK</sequence>
<reference evidence="3" key="2">
    <citation type="journal article" date="2021" name="PeerJ">
        <title>Extensive microbial diversity within the chicken gut microbiome revealed by metagenomics and culture.</title>
        <authorList>
            <person name="Gilroy R."/>
            <person name="Ravi A."/>
            <person name="Getino M."/>
            <person name="Pursley I."/>
            <person name="Horton D.L."/>
            <person name="Alikhan N.F."/>
            <person name="Baker D."/>
            <person name="Gharbi K."/>
            <person name="Hall N."/>
            <person name="Watson M."/>
            <person name="Adriaenssens E.M."/>
            <person name="Foster-Nyarko E."/>
            <person name="Jarju S."/>
            <person name="Secka A."/>
            <person name="Antonio M."/>
            <person name="Oren A."/>
            <person name="Chaudhuri R.R."/>
            <person name="La Ragione R."/>
            <person name="Hildebrand F."/>
            <person name="Pallen M.J."/>
        </authorList>
    </citation>
    <scope>NUCLEOTIDE SEQUENCE</scope>
    <source>
        <strain evidence="3">G3-3990</strain>
    </source>
</reference>
<reference evidence="3" key="1">
    <citation type="submission" date="2020-10" db="EMBL/GenBank/DDBJ databases">
        <authorList>
            <person name="Gilroy R."/>
        </authorList>
    </citation>
    <scope>NUCLEOTIDE SEQUENCE</scope>
    <source>
        <strain evidence="3">G3-3990</strain>
    </source>
</reference>
<evidence type="ECO:0000256" key="1">
    <source>
        <dbReference type="ARBA" id="ARBA00006484"/>
    </source>
</evidence>
<dbReference type="InterPro" id="IPR036291">
    <property type="entry name" value="NAD(P)-bd_dom_sf"/>
</dbReference>
<accession>A0A9D9N3U6</accession>
<dbReference type="InterPro" id="IPR002347">
    <property type="entry name" value="SDR_fam"/>
</dbReference>
<dbReference type="InterPro" id="IPR050259">
    <property type="entry name" value="SDR"/>
</dbReference>
<dbReference type="PANTHER" id="PTHR42879">
    <property type="entry name" value="3-OXOACYL-(ACYL-CARRIER-PROTEIN) REDUCTASE"/>
    <property type="match status" value="1"/>
</dbReference>